<dbReference type="RefSeq" id="WP_128767647.1">
    <property type="nucleotide sequence ID" value="NZ_RXOC01000001.1"/>
</dbReference>
<gene>
    <name evidence="1" type="ORF">EKH83_01695</name>
</gene>
<evidence type="ECO:0000313" key="2">
    <source>
        <dbReference type="Proteomes" id="UP000290848"/>
    </source>
</evidence>
<proteinExistence type="predicted"/>
<sequence length="67" mass="7717">MNKKRNKQTLGLISRDGFFQPVSTLSVAGLEYASKSKAELREILEEKVKNEQYEDCALIRDELIKRS</sequence>
<reference evidence="1 2" key="1">
    <citation type="submission" date="2018-12" db="EMBL/GenBank/DDBJ databases">
        <title>The Draft Genome Sequence of the Soil Bacterium Pedobacter tournemirensis R1.</title>
        <authorList>
            <person name="He J."/>
        </authorList>
    </citation>
    <scope>NUCLEOTIDE SEQUENCE [LARGE SCALE GENOMIC DNA]</scope>
    <source>
        <strain evidence="1 2">R1</strain>
    </source>
</reference>
<accession>A0A4Q0MG04</accession>
<dbReference type="Proteomes" id="UP000290848">
    <property type="component" value="Unassembled WGS sequence"/>
</dbReference>
<dbReference type="EMBL" id="RXOC01000001">
    <property type="protein sequence ID" value="RXF72461.1"/>
    <property type="molecule type" value="Genomic_DNA"/>
</dbReference>
<evidence type="ECO:0008006" key="3">
    <source>
        <dbReference type="Google" id="ProtNLM"/>
    </source>
</evidence>
<protein>
    <recommendedName>
        <fullName evidence="3">UVR domain-containing protein</fullName>
    </recommendedName>
</protein>
<dbReference type="AlphaFoldDB" id="A0A4Q0MG04"/>
<name>A0A4Q0MG04_9SPHI</name>
<comment type="caution">
    <text evidence="1">The sequence shown here is derived from an EMBL/GenBank/DDBJ whole genome shotgun (WGS) entry which is preliminary data.</text>
</comment>
<evidence type="ECO:0000313" key="1">
    <source>
        <dbReference type="EMBL" id="RXF72461.1"/>
    </source>
</evidence>
<organism evidence="1 2">
    <name type="scientific">Arcticibacter tournemirensis</name>
    <dbReference type="NCBI Taxonomy" id="699437"/>
    <lineage>
        <taxon>Bacteria</taxon>
        <taxon>Pseudomonadati</taxon>
        <taxon>Bacteroidota</taxon>
        <taxon>Sphingobacteriia</taxon>
        <taxon>Sphingobacteriales</taxon>
        <taxon>Sphingobacteriaceae</taxon>
        <taxon>Arcticibacter</taxon>
    </lineage>
</organism>